<dbReference type="InterPro" id="IPR003482">
    <property type="entry name" value="Whib"/>
</dbReference>
<evidence type="ECO:0000256" key="11">
    <source>
        <dbReference type="HAMAP-Rule" id="MF_01479"/>
    </source>
</evidence>
<comment type="cofactor">
    <cofactor evidence="11">
        <name>[4Fe-4S] cluster</name>
        <dbReference type="ChEBI" id="CHEBI:49883"/>
    </cofactor>
    <text evidence="11">Binds 1 [4Fe-4S] cluster per subunit. Following nitrosylation of the [4Fe-4S] cluster binds 1 [4Fe-8(NO)] cluster per subunit.</text>
</comment>
<keyword evidence="3 11" id="KW-0004">4Fe-4S</keyword>
<keyword evidence="11" id="KW-0963">Cytoplasm</keyword>
<comment type="subcellular location">
    <subcellularLocation>
        <location evidence="1 11">Cytoplasm</location>
    </subcellularLocation>
</comment>
<evidence type="ECO:0000313" key="14">
    <source>
        <dbReference type="EMBL" id="QIS13939.1"/>
    </source>
</evidence>
<feature type="domain" description="4Fe-4S Wbl-type" evidence="13">
    <location>
        <begin position="10"/>
        <end position="64"/>
    </location>
</feature>
<evidence type="ECO:0000256" key="10">
    <source>
        <dbReference type="ARBA" id="ARBA00023163"/>
    </source>
</evidence>
<protein>
    <recommendedName>
        <fullName evidence="11">Transcriptional regulator WhiB</fullName>
    </recommendedName>
</protein>
<dbReference type="GO" id="GO:0005737">
    <property type="term" value="C:cytoplasm"/>
    <property type="evidence" value="ECO:0007669"/>
    <property type="project" value="UniProtKB-SubCell"/>
</dbReference>
<evidence type="ECO:0000256" key="12">
    <source>
        <dbReference type="SAM" id="MobiDB-lite"/>
    </source>
</evidence>
<keyword evidence="5 11" id="KW-0408">Iron</keyword>
<evidence type="ECO:0000313" key="15">
    <source>
        <dbReference type="Proteomes" id="UP000503540"/>
    </source>
</evidence>
<accession>A0A6G9YKZ3</accession>
<evidence type="ECO:0000256" key="1">
    <source>
        <dbReference type="ARBA" id="ARBA00004496"/>
    </source>
</evidence>
<feature type="binding site" evidence="11">
    <location>
        <position position="31"/>
    </location>
    <ligand>
        <name>[4Fe-4S] cluster</name>
        <dbReference type="ChEBI" id="CHEBI:49883"/>
    </ligand>
</feature>
<keyword evidence="10 11" id="KW-0804">Transcription</keyword>
<keyword evidence="6 11" id="KW-0411">Iron-sulfur</keyword>
<keyword evidence="9 11" id="KW-1015">Disulfide bond</keyword>
<dbReference type="GO" id="GO:0047134">
    <property type="term" value="F:protein-disulfide reductase [NAD(P)H] activity"/>
    <property type="evidence" value="ECO:0007669"/>
    <property type="project" value="TreeGrafter"/>
</dbReference>
<sequence length="112" mass="12245">MNRDWMVKAACRGVYDPFFDDDLSADAKEWCATCPVWRECLGNALVSGEDHGVWGGFTAAERRALRKCLRLTAGRGRGAAARRALIAQLASAQSPRAAAEDFKREASRRAAS</sequence>
<evidence type="ECO:0000256" key="7">
    <source>
        <dbReference type="ARBA" id="ARBA00023015"/>
    </source>
</evidence>
<keyword evidence="4 11" id="KW-0479">Metal-binding</keyword>
<evidence type="ECO:0000256" key="6">
    <source>
        <dbReference type="ARBA" id="ARBA00023014"/>
    </source>
</evidence>
<keyword evidence="8 11" id="KW-0238">DNA-binding</keyword>
<evidence type="ECO:0000256" key="8">
    <source>
        <dbReference type="ARBA" id="ARBA00023125"/>
    </source>
</evidence>
<dbReference type="InterPro" id="IPR034768">
    <property type="entry name" value="4FE4S_WBL"/>
</dbReference>
<dbReference type="GO" id="GO:0046872">
    <property type="term" value="F:metal ion binding"/>
    <property type="evidence" value="ECO:0007669"/>
    <property type="project" value="UniProtKB-KW"/>
</dbReference>
<dbReference type="GO" id="GO:0045454">
    <property type="term" value="P:cell redox homeostasis"/>
    <property type="evidence" value="ECO:0007669"/>
    <property type="project" value="TreeGrafter"/>
</dbReference>
<dbReference type="PROSITE" id="PS51674">
    <property type="entry name" value="4FE4S_WBL"/>
    <property type="match status" value="1"/>
</dbReference>
<comment type="PTM">
    <text evidence="11">The Fe-S cluster can be nitrosylated by nitric oxide (NO).</text>
</comment>
<evidence type="ECO:0000256" key="2">
    <source>
        <dbReference type="ARBA" id="ARBA00006597"/>
    </source>
</evidence>
<feature type="region of interest" description="Disordered" evidence="12">
    <location>
        <begin position="91"/>
        <end position="112"/>
    </location>
</feature>
<proteinExistence type="inferred from homology"/>
<dbReference type="AlphaFoldDB" id="A0A6G9YKZ3"/>
<keyword evidence="15" id="KW-1185">Reference proteome</keyword>
<gene>
    <name evidence="11" type="primary">whiB</name>
    <name evidence="14" type="ORF">F5544_30480</name>
</gene>
<dbReference type="RefSeq" id="WP_167476408.1">
    <property type="nucleotide sequence ID" value="NZ_CP046172.1"/>
</dbReference>
<reference evidence="14 15" key="1">
    <citation type="journal article" date="2019" name="ACS Chem. Biol.">
        <title>Identification and Mobilization of a Cryptic Antibiotic Biosynthesis Gene Locus from a Human-Pathogenic Nocardia Isolate.</title>
        <authorList>
            <person name="Herisse M."/>
            <person name="Ishida K."/>
            <person name="Porter J.L."/>
            <person name="Howden B."/>
            <person name="Hertweck C."/>
            <person name="Stinear T.P."/>
            <person name="Pidot S.J."/>
        </authorList>
    </citation>
    <scope>NUCLEOTIDE SEQUENCE [LARGE SCALE GENOMIC DNA]</scope>
    <source>
        <strain evidence="14 15">AUSMDU00012717</strain>
    </source>
</reference>
<evidence type="ECO:0000256" key="4">
    <source>
        <dbReference type="ARBA" id="ARBA00022723"/>
    </source>
</evidence>
<feature type="binding site" evidence="11">
    <location>
        <position position="11"/>
    </location>
    <ligand>
        <name>[4Fe-4S] cluster</name>
        <dbReference type="ChEBI" id="CHEBI:49883"/>
    </ligand>
</feature>
<dbReference type="PANTHER" id="PTHR38839">
    <property type="entry name" value="TRANSCRIPTIONAL REGULATOR WHID-RELATED"/>
    <property type="match status" value="1"/>
</dbReference>
<evidence type="ECO:0000259" key="13">
    <source>
        <dbReference type="PROSITE" id="PS51674"/>
    </source>
</evidence>
<evidence type="ECO:0000256" key="5">
    <source>
        <dbReference type="ARBA" id="ARBA00023004"/>
    </source>
</evidence>
<dbReference type="HAMAP" id="MF_01479">
    <property type="entry name" value="WhiB"/>
    <property type="match status" value="1"/>
</dbReference>
<comment type="function">
    <text evidence="11">Acts as a transcriptional regulator. Probably redox-responsive. The apo- but not holo-form probably binds DNA.</text>
</comment>
<dbReference type="KEGG" id="nah:F5544_30480"/>
<dbReference type="GO" id="GO:0035731">
    <property type="term" value="F:dinitrosyl-iron complex binding"/>
    <property type="evidence" value="ECO:0007669"/>
    <property type="project" value="UniProtKB-UniRule"/>
</dbReference>
<feature type="binding site" evidence="11">
    <location>
        <position position="40"/>
    </location>
    <ligand>
        <name>[4Fe-4S] cluster</name>
        <dbReference type="ChEBI" id="CHEBI:49883"/>
    </ligand>
</feature>
<evidence type="ECO:0000256" key="3">
    <source>
        <dbReference type="ARBA" id="ARBA00022485"/>
    </source>
</evidence>
<organism evidence="14 15">
    <name type="scientific">Nocardia arthritidis</name>
    <dbReference type="NCBI Taxonomy" id="228602"/>
    <lineage>
        <taxon>Bacteria</taxon>
        <taxon>Bacillati</taxon>
        <taxon>Actinomycetota</taxon>
        <taxon>Actinomycetes</taxon>
        <taxon>Mycobacteriales</taxon>
        <taxon>Nocardiaceae</taxon>
        <taxon>Nocardia</taxon>
    </lineage>
</organism>
<dbReference type="GO" id="GO:0051539">
    <property type="term" value="F:4 iron, 4 sulfur cluster binding"/>
    <property type="evidence" value="ECO:0007669"/>
    <property type="project" value="UniProtKB-UniRule"/>
</dbReference>
<dbReference type="Pfam" id="PF02467">
    <property type="entry name" value="Whib"/>
    <property type="match status" value="1"/>
</dbReference>
<comment type="PTM">
    <text evidence="11">Upon Fe-S cluster removal intramolecular disulfide bonds are formed.</text>
</comment>
<comment type="similarity">
    <text evidence="2 11">Belongs to the WhiB family.</text>
</comment>
<dbReference type="GO" id="GO:0003677">
    <property type="term" value="F:DNA binding"/>
    <property type="evidence" value="ECO:0007669"/>
    <property type="project" value="UniProtKB-UniRule"/>
</dbReference>
<evidence type="ECO:0000256" key="9">
    <source>
        <dbReference type="ARBA" id="ARBA00023157"/>
    </source>
</evidence>
<dbReference type="EMBL" id="CP046172">
    <property type="protein sequence ID" value="QIS13939.1"/>
    <property type="molecule type" value="Genomic_DNA"/>
</dbReference>
<keyword evidence="7 11" id="KW-0805">Transcription regulation</keyword>
<dbReference type="Proteomes" id="UP000503540">
    <property type="component" value="Chromosome"/>
</dbReference>
<name>A0A6G9YKZ3_9NOCA</name>
<feature type="compositionally biased region" description="Basic and acidic residues" evidence="12">
    <location>
        <begin position="98"/>
        <end position="112"/>
    </location>
</feature>
<dbReference type="GO" id="GO:0045892">
    <property type="term" value="P:negative regulation of DNA-templated transcription"/>
    <property type="evidence" value="ECO:0007669"/>
    <property type="project" value="TreeGrafter"/>
</dbReference>
<feature type="binding site" evidence="11">
    <location>
        <position position="34"/>
    </location>
    <ligand>
        <name>[4Fe-4S] cluster</name>
        <dbReference type="ChEBI" id="CHEBI:49883"/>
    </ligand>
</feature>